<keyword evidence="6" id="KW-0472">Membrane</keyword>
<name>A0ABT7VU59_9GAMM</name>
<dbReference type="Gene3D" id="1.20.1600.10">
    <property type="entry name" value="Outer membrane efflux proteins (OEP)"/>
    <property type="match status" value="1"/>
</dbReference>
<evidence type="ECO:0000256" key="1">
    <source>
        <dbReference type="ARBA" id="ARBA00004442"/>
    </source>
</evidence>
<evidence type="ECO:0000313" key="9">
    <source>
        <dbReference type="Proteomes" id="UP001171945"/>
    </source>
</evidence>
<gene>
    <name evidence="8" type="ORF">QUF54_07040</name>
</gene>
<dbReference type="Proteomes" id="UP001171945">
    <property type="component" value="Unassembled WGS sequence"/>
</dbReference>
<evidence type="ECO:0000256" key="4">
    <source>
        <dbReference type="ARBA" id="ARBA00022452"/>
    </source>
</evidence>
<accession>A0ABT7VU59</accession>
<keyword evidence="3" id="KW-0813">Transport</keyword>
<evidence type="ECO:0000256" key="6">
    <source>
        <dbReference type="ARBA" id="ARBA00023136"/>
    </source>
</evidence>
<keyword evidence="9" id="KW-1185">Reference proteome</keyword>
<proteinExistence type="inferred from homology"/>
<dbReference type="PANTHER" id="PTHR30026:SF22">
    <property type="entry name" value="OUTER MEMBRANE EFFLUX PROTEIN"/>
    <property type="match status" value="1"/>
</dbReference>
<evidence type="ECO:0000313" key="8">
    <source>
        <dbReference type="EMBL" id="MDM8563091.1"/>
    </source>
</evidence>
<comment type="subcellular location">
    <subcellularLocation>
        <location evidence="1">Cell outer membrane</location>
    </subcellularLocation>
</comment>
<dbReference type="EMBL" id="JAUCGM010000445">
    <property type="protein sequence ID" value="MDM8563091.1"/>
    <property type="molecule type" value="Genomic_DNA"/>
</dbReference>
<keyword evidence="7" id="KW-0998">Cell outer membrane</keyword>
<dbReference type="Pfam" id="PF02321">
    <property type="entry name" value="OEP"/>
    <property type="match status" value="1"/>
</dbReference>
<evidence type="ECO:0000256" key="5">
    <source>
        <dbReference type="ARBA" id="ARBA00022692"/>
    </source>
</evidence>
<keyword evidence="4" id="KW-1134">Transmembrane beta strand</keyword>
<evidence type="ECO:0000256" key="3">
    <source>
        <dbReference type="ARBA" id="ARBA00022448"/>
    </source>
</evidence>
<reference evidence="8" key="1">
    <citation type="submission" date="2023-06" db="EMBL/GenBank/DDBJ databases">
        <title>Uncultivated large filamentous bacteria from sulfidic sediments reveal new species and different genomic features in energy metabolism and defense.</title>
        <authorList>
            <person name="Fonseca A."/>
        </authorList>
    </citation>
    <scope>NUCLEOTIDE SEQUENCE</scope>
    <source>
        <strain evidence="8">HSG4</strain>
    </source>
</reference>
<sequence>MAQQNALLNSATYKVKNTIENIALLTTELYLEILRRQEILNLSKDNVVVHQKTYEQVHILVTGGAGQKADMQQSTSRLALAKSNLVNAQGHLYNAQVNYQRVTDEFPNPETLIMPARTPIEAALPASIDIAEDIALMNHPSLKVAQTELESAIAAHQHAQSAFMPRFFLELGTSKNENLDGIEGDNDDVNAMLRMRYNLYRGGADKARSQETAERMSAAKEVIRRTQRIVKENILLAWNNLITIRARLDYLRTHFRSTQEVLESYKEQFKLGRRSLLDVLDSENELFNARASLVTAQYTEMLSIFQLLESMGLLLDTLGIERPKEAHL</sequence>
<keyword evidence="5" id="KW-0812">Transmembrane</keyword>
<protein>
    <submittedName>
        <fullName evidence="8">TolC family protein</fullName>
    </submittedName>
</protein>
<dbReference type="InterPro" id="IPR003423">
    <property type="entry name" value="OMP_efflux"/>
</dbReference>
<organism evidence="8 9">
    <name type="scientific">Candidatus Marithioploca araucensis</name>
    <dbReference type="NCBI Taxonomy" id="70273"/>
    <lineage>
        <taxon>Bacteria</taxon>
        <taxon>Pseudomonadati</taxon>
        <taxon>Pseudomonadota</taxon>
        <taxon>Gammaproteobacteria</taxon>
        <taxon>Thiotrichales</taxon>
        <taxon>Thiotrichaceae</taxon>
        <taxon>Candidatus Marithioploca</taxon>
    </lineage>
</organism>
<evidence type="ECO:0000256" key="7">
    <source>
        <dbReference type="ARBA" id="ARBA00023237"/>
    </source>
</evidence>
<dbReference type="InterPro" id="IPR051906">
    <property type="entry name" value="TolC-like"/>
</dbReference>
<comment type="caution">
    <text evidence="8">The sequence shown here is derived from an EMBL/GenBank/DDBJ whole genome shotgun (WGS) entry which is preliminary data.</text>
</comment>
<comment type="similarity">
    <text evidence="2">Belongs to the outer membrane factor (OMF) (TC 1.B.17) family.</text>
</comment>
<evidence type="ECO:0000256" key="2">
    <source>
        <dbReference type="ARBA" id="ARBA00007613"/>
    </source>
</evidence>
<dbReference type="SUPFAM" id="SSF56954">
    <property type="entry name" value="Outer membrane efflux proteins (OEP)"/>
    <property type="match status" value="1"/>
</dbReference>
<dbReference type="PANTHER" id="PTHR30026">
    <property type="entry name" value="OUTER MEMBRANE PROTEIN TOLC"/>
    <property type="match status" value="1"/>
</dbReference>